<dbReference type="Pfam" id="PF13307">
    <property type="entry name" value="Helicase_C_2"/>
    <property type="match status" value="1"/>
</dbReference>
<sequence>MKYNDQHCKARGLLSGSRWYEIQAYRAINQALVRCIRHKNDCGALILVDDRFGNNPNKYISGLYKWVLNLFRHNNAFICAMQSLMTFFRCQQGAGETHGAGSQMFNSTTILFSQSISSDCGRSVPLSAQS</sequence>
<dbReference type="GO" id="GO:0016818">
    <property type="term" value="F:hydrolase activity, acting on acid anhydrides, in phosphorus-containing anhydrides"/>
    <property type="evidence" value="ECO:0007669"/>
    <property type="project" value="InterPro"/>
</dbReference>
<reference evidence="2" key="1">
    <citation type="journal article" date="2014" name="Nat. Commun.">
        <title>The rainbow trout genome provides novel insights into evolution after whole-genome duplication in vertebrates.</title>
        <authorList>
            <person name="Berthelot C."/>
            <person name="Brunet F."/>
            <person name="Chalopin D."/>
            <person name="Juanchich A."/>
            <person name="Bernard M."/>
            <person name="Noel B."/>
            <person name="Bento P."/>
            <person name="Da Silva C."/>
            <person name="Labadie K."/>
            <person name="Alberti A."/>
            <person name="Aury J.M."/>
            <person name="Louis A."/>
            <person name="Dehais P."/>
            <person name="Bardou P."/>
            <person name="Montfort J."/>
            <person name="Klopp C."/>
            <person name="Cabau C."/>
            <person name="Gaspin C."/>
            <person name="Thorgaard G.H."/>
            <person name="Boussaha M."/>
            <person name="Quillet E."/>
            <person name="Guyomard R."/>
            <person name="Galiana D."/>
            <person name="Bobe J."/>
            <person name="Volff J.N."/>
            <person name="Genet C."/>
            <person name="Wincker P."/>
            <person name="Jaillon O."/>
            <person name="Roest Crollius H."/>
            <person name="Guiguen Y."/>
        </authorList>
    </citation>
    <scope>NUCLEOTIDE SEQUENCE [LARGE SCALE GENOMIC DNA]</scope>
</reference>
<dbReference type="GO" id="GO:0003676">
    <property type="term" value="F:nucleic acid binding"/>
    <property type="evidence" value="ECO:0007669"/>
    <property type="project" value="InterPro"/>
</dbReference>
<dbReference type="GO" id="GO:1990918">
    <property type="term" value="P:double-strand break repair involved in meiotic recombination"/>
    <property type="evidence" value="ECO:0007669"/>
    <property type="project" value="TreeGrafter"/>
</dbReference>
<gene>
    <name evidence="2" type="ORF">GSONMT00028320001</name>
</gene>
<feature type="domain" description="ATP-dependent helicase C-terminal" evidence="1">
    <location>
        <begin position="6"/>
        <end position="67"/>
    </location>
</feature>
<proteinExistence type="predicted"/>
<dbReference type="PANTHER" id="PTHR11472">
    <property type="entry name" value="DNA REPAIR DEAD HELICASE RAD3/XP-D SUBFAMILY MEMBER"/>
    <property type="match status" value="1"/>
</dbReference>
<evidence type="ECO:0000313" key="2">
    <source>
        <dbReference type="EMBL" id="CDQ80926.1"/>
    </source>
</evidence>
<dbReference type="PANTHER" id="PTHR11472:SF47">
    <property type="entry name" value="FANCONI ANEMIA GROUP J PROTEIN"/>
    <property type="match status" value="1"/>
</dbReference>
<organism evidence="2 3">
    <name type="scientific">Oncorhynchus mykiss</name>
    <name type="common">Rainbow trout</name>
    <name type="synonym">Salmo gairdneri</name>
    <dbReference type="NCBI Taxonomy" id="8022"/>
    <lineage>
        <taxon>Eukaryota</taxon>
        <taxon>Metazoa</taxon>
        <taxon>Chordata</taxon>
        <taxon>Craniata</taxon>
        <taxon>Vertebrata</taxon>
        <taxon>Euteleostomi</taxon>
        <taxon>Actinopterygii</taxon>
        <taxon>Neopterygii</taxon>
        <taxon>Teleostei</taxon>
        <taxon>Protacanthopterygii</taxon>
        <taxon>Salmoniformes</taxon>
        <taxon>Salmonidae</taxon>
        <taxon>Salmoninae</taxon>
        <taxon>Oncorhynchus</taxon>
    </lineage>
</organism>
<dbReference type="PaxDb" id="8022-A0A060XN85"/>
<name>A0A060XN85_ONCMY</name>
<protein>
    <recommendedName>
        <fullName evidence="1">ATP-dependent helicase C-terminal domain-containing protein</fullName>
    </recommendedName>
</protein>
<evidence type="ECO:0000259" key="1">
    <source>
        <dbReference type="Pfam" id="PF13307"/>
    </source>
</evidence>
<dbReference type="STRING" id="8022.A0A060XN85"/>
<reference evidence="2" key="2">
    <citation type="submission" date="2014-03" db="EMBL/GenBank/DDBJ databases">
        <authorList>
            <person name="Genoscope - CEA"/>
        </authorList>
    </citation>
    <scope>NUCLEOTIDE SEQUENCE</scope>
</reference>
<dbReference type="EMBL" id="FR905677">
    <property type="protein sequence ID" value="CDQ80926.1"/>
    <property type="molecule type" value="Genomic_DNA"/>
</dbReference>
<dbReference type="Proteomes" id="UP000193380">
    <property type="component" value="Unassembled WGS sequence"/>
</dbReference>
<evidence type="ECO:0000313" key="3">
    <source>
        <dbReference type="Proteomes" id="UP000193380"/>
    </source>
</evidence>
<dbReference type="GO" id="GO:0005524">
    <property type="term" value="F:ATP binding"/>
    <property type="evidence" value="ECO:0007669"/>
    <property type="project" value="InterPro"/>
</dbReference>
<dbReference type="InterPro" id="IPR006555">
    <property type="entry name" value="ATP-dep_Helicase_C"/>
</dbReference>
<accession>A0A060XN85</accession>
<dbReference type="AlphaFoldDB" id="A0A060XN85"/>
<dbReference type="InterPro" id="IPR045028">
    <property type="entry name" value="DinG/Rad3-like"/>
</dbReference>
<dbReference type="GO" id="GO:0003678">
    <property type="term" value="F:DNA helicase activity"/>
    <property type="evidence" value="ECO:0007669"/>
    <property type="project" value="TreeGrafter"/>
</dbReference>
<dbReference type="Gene3D" id="3.40.50.300">
    <property type="entry name" value="P-loop containing nucleotide triphosphate hydrolases"/>
    <property type="match status" value="1"/>
</dbReference>
<dbReference type="GO" id="GO:0005634">
    <property type="term" value="C:nucleus"/>
    <property type="evidence" value="ECO:0007669"/>
    <property type="project" value="TreeGrafter"/>
</dbReference>
<dbReference type="GO" id="GO:0006289">
    <property type="term" value="P:nucleotide-excision repair"/>
    <property type="evidence" value="ECO:0007669"/>
    <property type="project" value="TreeGrafter"/>
</dbReference>
<dbReference type="InterPro" id="IPR027417">
    <property type="entry name" value="P-loop_NTPase"/>
</dbReference>